<evidence type="ECO:0000256" key="2">
    <source>
        <dbReference type="ARBA" id="ARBA00022692"/>
    </source>
</evidence>
<reference evidence="6" key="2">
    <citation type="journal article" date="2021" name="PeerJ">
        <title>Extensive microbial diversity within the chicken gut microbiome revealed by metagenomics and culture.</title>
        <authorList>
            <person name="Gilroy R."/>
            <person name="Ravi A."/>
            <person name="Getino M."/>
            <person name="Pursley I."/>
            <person name="Horton D.L."/>
            <person name="Alikhan N.F."/>
            <person name="Baker D."/>
            <person name="Gharbi K."/>
            <person name="Hall N."/>
            <person name="Watson M."/>
            <person name="Adriaenssens E.M."/>
            <person name="Foster-Nyarko E."/>
            <person name="Jarju S."/>
            <person name="Secka A."/>
            <person name="Antonio M."/>
            <person name="Oren A."/>
            <person name="Chaudhuri R.R."/>
            <person name="La Ragione R."/>
            <person name="Hildebrand F."/>
            <person name="Pallen M.J."/>
        </authorList>
    </citation>
    <scope>NUCLEOTIDE SEQUENCE</scope>
    <source>
        <strain evidence="6">CHK197-8231</strain>
    </source>
</reference>
<accession>A0A9D1L2W2</accession>
<keyword evidence="2 5" id="KW-0812">Transmembrane</keyword>
<comment type="caution">
    <text evidence="6">The sequence shown here is derived from an EMBL/GenBank/DDBJ whole genome shotgun (WGS) entry which is preliminary data.</text>
</comment>
<dbReference type="InterPro" id="IPR003810">
    <property type="entry name" value="Mntp/YtaF"/>
</dbReference>
<proteinExistence type="predicted"/>
<gene>
    <name evidence="6" type="ORF">IAD49_00220</name>
</gene>
<keyword evidence="4 5" id="KW-0472">Membrane</keyword>
<organism evidence="6 7">
    <name type="scientific">Candidatus Fimihabitans intestinipullorum</name>
    <dbReference type="NCBI Taxonomy" id="2840820"/>
    <lineage>
        <taxon>Bacteria</taxon>
        <taxon>Bacillati</taxon>
        <taxon>Mycoplasmatota</taxon>
        <taxon>Mycoplasmatota incertae sedis</taxon>
        <taxon>Candidatus Fimihabitans</taxon>
    </lineage>
</organism>
<evidence type="ECO:0000256" key="1">
    <source>
        <dbReference type="ARBA" id="ARBA00022475"/>
    </source>
</evidence>
<evidence type="ECO:0000313" key="6">
    <source>
        <dbReference type="EMBL" id="HIU21996.1"/>
    </source>
</evidence>
<evidence type="ECO:0000256" key="4">
    <source>
        <dbReference type="ARBA" id="ARBA00023136"/>
    </source>
</evidence>
<dbReference type="Pfam" id="PF02659">
    <property type="entry name" value="Mntp"/>
    <property type="match status" value="1"/>
</dbReference>
<keyword evidence="3 5" id="KW-1133">Transmembrane helix</keyword>
<dbReference type="PANTHER" id="PTHR35529">
    <property type="entry name" value="MANGANESE EFFLUX PUMP MNTP-RELATED"/>
    <property type="match status" value="1"/>
</dbReference>
<dbReference type="PANTHER" id="PTHR35529:SF1">
    <property type="entry name" value="MANGANESE EFFLUX PUMP MNTP-RELATED"/>
    <property type="match status" value="1"/>
</dbReference>
<protein>
    <submittedName>
        <fullName evidence="6">Manganese efflux pump</fullName>
    </submittedName>
</protein>
<evidence type="ECO:0000313" key="7">
    <source>
        <dbReference type="Proteomes" id="UP000824087"/>
    </source>
</evidence>
<dbReference type="AlphaFoldDB" id="A0A9D1L2W2"/>
<feature type="transmembrane region" description="Helical" evidence="5">
    <location>
        <begin position="98"/>
        <end position="120"/>
    </location>
</feature>
<feature type="transmembrane region" description="Helical" evidence="5">
    <location>
        <begin position="69"/>
        <end position="86"/>
    </location>
</feature>
<feature type="transmembrane region" description="Helical" evidence="5">
    <location>
        <begin position="36"/>
        <end position="63"/>
    </location>
</feature>
<dbReference type="EMBL" id="DVML01000002">
    <property type="protein sequence ID" value="HIU21996.1"/>
    <property type="molecule type" value="Genomic_DNA"/>
</dbReference>
<sequence length="176" mass="19251">MEFFLILGVAVSLSMDAFSLSLAYGTLGLNVKEMHFLSIIVGIYHFIMPLLGMKLGSIILNIIPVHPDILIFLLLTIIGIQMIIESTKQEKVDKKMGYLESLLFGFAVSMDSFSVGIGILGITHHFLIAAFIFSLCSYLFTRIGLKLGKNCHQKLGNLATRLGGSCLIVIGVLCLL</sequence>
<feature type="transmembrane region" description="Helical" evidence="5">
    <location>
        <begin position="6"/>
        <end position="24"/>
    </location>
</feature>
<evidence type="ECO:0000256" key="3">
    <source>
        <dbReference type="ARBA" id="ARBA00022989"/>
    </source>
</evidence>
<reference evidence="6" key="1">
    <citation type="submission" date="2020-10" db="EMBL/GenBank/DDBJ databases">
        <authorList>
            <person name="Gilroy R."/>
        </authorList>
    </citation>
    <scope>NUCLEOTIDE SEQUENCE</scope>
    <source>
        <strain evidence="6">CHK197-8231</strain>
    </source>
</reference>
<evidence type="ECO:0000256" key="5">
    <source>
        <dbReference type="SAM" id="Phobius"/>
    </source>
</evidence>
<feature type="transmembrane region" description="Helical" evidence="5">
    <location>
        <begin position="126"/>
        <end position="145"/>
    </location>
</feature>
<dbReference type="Proteomes" id="UP000824087">
    <property type="component" value="Unassembled WGS sequence"/>
</dbReference>
<keyword evidence="1" id="KW-1003">Cell membrane</keyword>
<name>A0A9D1L2W2_9BACT</name>